<reference evidence="1" key="1">
    <citation type="submission" date="2021-01" db="EMBL/GenBank/DDBJ databases">
        <authorList>
            <consortium name="Genoscope - CEA"/>
            <person name="William W."/>
        </authorList>
    </citation>
    <scope>NUCLEOTIDE SEQUENCE</scope>
</reference>
<evidence type="ECO:0000313" key="1">
    <source>
        <dbReference type="EMBL" id="CAD8128552.1"/>
    </source>
</evidence>
<organism evidence="1 2">
    <name type="scientific">Paramecium sonneborni</name>
    <dbReference type="NCBI Taxonomy" id="65129"/>
    <lineage>
        <taxon>Eukaryota</taxon>
        <taxon>Sar</taxon>
        <taxon>Alveolata</taxon>
        <taxon>Ciliophora</taxon>
        <taxon>Intramacronucleata</taxon>
        <taxon>Oligohymenophorea</taxon>
        <taxon>Peniculida</taxon>
        <taxon>Parameciidae</taxon>
        <taxon>Paramecium</taxon>
    </lineage>
</organism>
<evidence type="ECO:0000313" key="2">
    <source>
        <dbReference type="Proteomes" id="UP000692954"/>
    </source>
</evidence>
<protein>
    <submittedName>
        <fullName evidence="1">Uncharacterized protein</fullName>
    </submittedName>
</protein>
<dbReference type="Proteomes" id="UP000692954">
    <property type="component" value="Unassembled WGS sequence"/>
</dbReference>
<name>A0A8S1RMK5_9CILI</name>
<sequence length="56" mass="6894">MFQFKIYLHFKRLLTSYHQSLKVEQQESEIFQIRQCILLMKITSTYSINRILKNNK</sequence>
<comment type="caution">
    <text evidence="1">The sequence shown here is derived from an EMBL/GenBank/DDBJ whole genome shotgun (WGS) entry which is preliminary data.</text>
</comment>
<proteinExistence type="predicted"/>
<dbReference type="EMBL" id="CAJJDN010000191">
    <property type="protein sequence ID" value="CAD8128552.1"/>
    <property type="molecule type" value="Genomic_DNA"/>
</dbReference>
<gene>
    <name evidence="1" type="ORF">PSON_ATCC_30995.1.T1910011</name>
</gene>
<accession>A0A8S1RMK5</accession>
<keyword evidence="2" id="KW-1185">Reference proteome</keyword>
<dbReference type="AlphaFoldDB" id="A0A8S1RMK5"/>